<gene>
    <name evidence="2" type="primary">66</name>
    <name evidence="2" type="ORF">SEA_DENISE_66</name>
</gene>
<dbReference type="RefSeq" id="YP_010654849.1">
    <property type="nucleotide sequence ID" value="NC_070816.1"/>
</dbReference>
<evidence type="ECO:0000313" key="2">
    <source>
        <dbReference type="EMBL" id="QFP96681.1"/>
    </source>
</evidence>
<sequence length="48" mass="5621">MFGCPWIDTRGPDAQQQARTQADTRRAEARQWWADQPARIAARLEEHQ</sequence>
<organism evidence="2 3">
    <name type="scientific">Gordonia phage Denise</name>
    <dbReference type="NCBI Taxonomy" id="2652879"/>
    <lineage>
        <taxon>Viruses</taxon>
        <taxon>Duplodnaviria</taxon>
        <taxon>Heunggongvirae</taxon>
        <taxon>Uroviricota</taxon>
        <taxon>Caudoviricetes</taxon>
        <taxon>Denisevirus</taxon>
        <taxon>Denisevirus denise</taxon>
    </lineage>
</organism>
<proteinExistence type="predicted"/>
<keyword evidence="3" id="KW-1185">Reference proteome</keyword>
<dbReference type="KEGG" id="vg:77930701"/>
<evidence type="ECO:0000313" key="3">
    <source>
        <dbReference type="Proteomes" id="UP000326737"/>
    </source>
</evidence>
<protein>
    <submittedName>
        <fullName evidence="2">Uncharacterized protein</fullName>
    </submittedName>
</protein>
<dbReference type="GeneID" id="77930701"/>
<dbReference type="EMBL" id="MN428053">
    <property type="protein sequence ID" value="QFP96681.1"/>
    <property type="molecule type" value="Genomic_DNA"/>
</dbReference>
<evidence type="ECO:0000256" key="1">
    <source>
        <dbReference type="SAM" id="MobiDB-lite"/>
    </source>
</evidence>
<dbReference type="Proteomes" id="UP000326737">
    <property type="component" value="Segment"/>
</dbReference>
<feature type="region of interest" description="Disordered" evidence="1">
    <location>
        <begin position="1"/>
        <end position="24"/>
    </location>
</feature>
<name>A0A5P8DD61_9CAUD</name>
<accession>A0A5P8DD61</accession>
<reference evidence="2 3" key="1">
    <citation type="submission" date="2019-09" db="EMBL/GenBank/DDBJ databases">
        <authorList>
            <person name="Silva M.P."/>
            <person name="Gonzalez K."/>
            <person name="Koka A.K."/>
            <person name="Cabrera L."/>
            <person name="Cambron D.A."/>
            <person name="Diaz-Ariza A.M."/>
            <person name="Escobar S.L."/>
            <person name="Gali A.E."/>
            <person name="Garcia A."/>
            <person name="Gonzalez K.S."/>
            <person name="Mejia V.A."/>
            <person name="Morales N.J."/>
            <person name="Puente P.E."/>
            <person name="Ramos S.M."/>
            <person name="Rivera A.M."/>
            <person name="Ruas A.M."/>
            <person name="Ruiz E.O."/>
            <person name="Rustin G.O."/>
            <person name="Santana P.N."/>
            <person name="Alonso A."/>
            <person name="Arias E."/>
            <person name="Boaretto D."/>
            <person name="Casey G.B."/>
            <person name="Fernandez S.D."/>
            <person name="Flores B.C."/>
            <person name="Gonzalez C.A."/>
            <person name="Hernandez L.A."/>
            <person name="Lormand T.I."/>
            <person name="Oro J.D."/>
            <person name="Pineiro L."/>
            <person name="Quintana A.E."/>
            <person name="Solorzano G.E."/>
            <person name="Waikel P.A."/>
            <person name="Dougan K.E."/>
            <person name="Rodriguez-Lanetty M."/>
            <person name="Ball S.L."/>
            <person name="Garlena R.A."/>
            <person name="Russell D.A."/>
            <person name="Pope W.H."/>
            <person name="Jacobs-Sera D."/>
            <person name="Hatfull G.F."/>
        </authorList>
    </citation>
    <scope>NUCLEOTIDE SEQUENCE [LARGE SCALE GENOMIC DNA]</scope>
</reference>